<organism evidence="2">
    <name type="scientific">Arundo donax</name>
    <name type="common">Giant reed</name>
    <name type="synonym">Donax arundinaceus</name>
    <dbReference type="NCBI Taxonomy" id="35708"/>
    <lineage>
        <taxon>Eukaryota</taxon>
        <taxon>Viridiplantae</taxon>
        <taxon>Streptophyta</taxon>
        <taxon>Embryophyta</taxon>
        <taxon>Tracheophyta</taxon>
        <taxon>Spermatophyta</taxon>
        <taxon>Magnoliopsida</taxon>
        <taxon>Liliopsida</taxon>
        <taxon>Poales</taxon>
        <taxon>Poaceae</taxon>
        <taxon>PACMAD clade</taxon>
        <taxon>Arundinoideae</taxon>
        <taxon>Arundineae</taxon>
        <taxon>Arundo</taxon>
    </lineage>
</organism>
<name>A0A0A9BCN3_ARUDO</name>
<dbReference type="AlphaFoldDB" id="A0A0A9BCN3"/>
<feature type="transmembrane region" description="Helical" evidence="1">
    <location>
        <begin position="12"/>
        <end position="33"/>
    </location>
</feature>
<evidence type="ECO:0000313" key="2">
    <source>
        <dbReference type="EMBL" id="JAD61714.1"/>
    </source>
</evidence>
<proteinExistence type="predicted"/>
<protein>
    <submittedName>
        <fullName evidence="2">Uncharacterized protein</fullName>
    </submittedName>
</protein>
<reference evidence="2" key="2">
    <citation type="journal article" date="2015" name="Data Brief">
        <title>Shoot transcriptome of the giant reed, Arundo donax.</title>
        <authorList>
            <person name="Barrero R.A."/>
            <person name="Guerrero F.D."/>
            <person name="Moolhuijzen P."/>
            <person name="Goolsby J.A."/>
            <person name="Tidwell J."/>
            <person name="Bellgard S.E."/>
            <person name="Bellgard M.I."/>
        </authorList>
    </citation>
    <scope>NUCLEOTIDE SEQUENCE</scope>
    <source>
        <tissue evidence="2">Shoot tissue taken approximately 20 cm above the soil surface</tissue>
    </source>
</reference>
<sequence length="47" mass="5471">MQMGGNHCLMCVQMYFLLISLYFFVLMTSHAYIERTVNTLLFSDACL</sequence>
<keyword evidence="1" id="KW-0472">Membrane</keyword>
<keyword evidence="1" id="KW-1133">Transmembrane helix</keyword>
<keyword evidence="1" id="KW-0812">Transmembrane</keyword>
<evidence type="ECO:0000256" key="1">
    <source>
        <dbReference type="SAM" id="Phobius"/>
    </source>
</evidence>
<dbReference type="EMBL" id="GBRH01236181">
    <property type="protein sequence ID" value="JAD61714.1"/>
    <property type="molecule type" value="Transcribed_RNA"/>
</dbReference>
<accession>A0A0A9BCN3</accession>
<reference evidence="2" key="1">
    <citation type="submission" date="2014-09" db="EMBL/GenBank/DDBJ databases">
        <authorList>
            <person name="Magalhaes I.L.F."/>
            <person name="Oliveira U."/>
            <person name="Santos F.R."/>
            <person name="Vidigal T.H.D.A."/>
            <person name="Brescovit A.D."/>
            <person name="Santos A.J."/>
        </authorList>
    </citation>
    <scope>NUCLEOTIDE SEQUENCE</scope>
    <source>
        <tissue evidence="2">Shoot tissue taken approximately 20 cm above the soil surface</tissue>
    </source>
</reference>